<evidence type="ECO:0000313" key="4">
    <source>
        <dbReference type="EMBL" id="KAH7041568.1"/>
    </source>
</evidence>
<dbReference type="EMBL" id="JAGTJQ010000001">
    <property type="protein sequence ID" value="KAH7041568.1"/>
    <property type="molecule type" value="Genomic_DNA"/>
</dbReference>
<dbReference type="Pfam" id="PF06985">
    <property type="entry name" value="HET"/>
    <property type="match status" value="1"/>
</dbReference>
<dbReference type="Pfam" id="PF26639">
    <property type="entry name" value="Het-6_barrel"/>
    <property type="match status" value="1"/>
</dbReference>
<dbReference type="Proteomes" id="UP000756346">
    <property type="component" value="Unassembled WGS sequence"/>
</dbReference>
<dbReference type="InterPro" id="IPR052895">
    <property type="entry name" value="HetReg/Transcr_Mod"/>
</dbReference>
<evidence type="ECO:0000313" key="5">
    <source>
        <dbReference type="Proteomes" id="UP000756346"/>
    </source>
</evidence>
<evidence type="ECO:0000259" key="3">
    <source>
        <dbReference type="Pfam" id="PF06985"/>
    </source>
</evidence>
<feature type="coiled-coil region" evidence="1">
    <location>
        <begin position="918"/>
        <end position="945"/>
    </location>
</feature>
<proteinExistence type="predicted"/>
<evidence type="ECO:0000256" key="1">
    <source>
        <dbReference type="SAM" id="Coils"/>
    </source>
</evidence>
<organism evidence="4 5">
    <name type="scientific">Microdochium trichocladiopsis</name>
    <dbReference type="NCBI Taxonomy" id="1682393"/>
    <lineage>
        <taxon>Eukaryota</taxon>
        <taxon>Fungi</taxon>
        <taxon>Dikarya</taxon>
        <taxon>Ascomycota</taxon>
        <taxon>Pezizomycotina</taxon>
        <taxon>Sordariomycetes</taxon>
        <taxon>Xylariomycetidae</taxon>
        <taxon>Xylariales</taxon>
        <taxon>Microdochiaceae</taxon>
        <taxon>Microdochium</taxon>
    </lineage>
</organism>
<gene>
    <name evidence="4" type="ORF">B0I36DRAFT_358726</name>
</gene>
<dbReference type="InterPro" id="IPR010730">
    <property type="entry name" value="HET"/>
</dbReference>
<name>A0A9P8YKH9_9PEZI</name>
<protein>
    <submittedName>
        <fullName evidence="4">Heterokaryon incompatibility protein-domain-containing protein</fullName>
    </submittedName>
</protein>
<accession>A0A9P8YKH9</accession>
<feature type="compositionally biased region" description="Pro residues" evidence="2">
    <location>
        <begin position="700"/>
        <end position="720"/>
    </location>
</feature>
<feature type="region of interest" description="Disordered" evidence="2">
    <location>
        <begin position="531"/>
        <end position="553"/>
    </location>
</feature>
<dbReference type="RefSeq" id="XP_046019623.1">
    <property type="nucleotide sequence ID" value="XM_046158011.1"/>
</dbReference>
<dbReference type="GeneID" id="70187557"/>
<feature type="region of interest" description="Disordered" evidence="2">
    <location>
        <begin position="954"/>
        <end position="977"/>
    </location>
</feature>
<comment type="caution">
    <text evidence="4">The sequence shown here is derived from an EMBL/GenBank/DDBJ whole genome shotgun (WGS) entry which is preliminary data.</text>
</comment>
<keyword evidence="5" id="KW-1185">Reference proteome</keyword>
<sequence>MATLRYDQLNDPDEEIRLLQVLPRDSRPGDAEGGEDNDILICNLLTATRGKNCPKYTALSYAWGQHAVTKMISINGMLCHVNETVEMALREIRRHAGAASQHKDESTDLEEQTTQHEGELVWVDQICINQADESEKGHQVNQMRHIYSEADHVIAWVGASWPDCGFLFEHFTEVGEALTLGDFNLVWDLHRDEKTRKRLARAYFEYCKRQYWTRLWVIQEYAVARKLTIACGPWRLDALHVHSVIVPDAEYFPSREAEDESMEKDGDSAPENRDDILRDYRPLLENIPSSFVLSILTRREGYQWPFEDESAVRVNLFTMLATALVLETDYNLPQTSDPRDRIFSLMGLTSDQADFEGFPDYSRSCEEIYQRAAEVMLRKGQVDVLAYCQFPRNFPELPSWAPDWSMGLRAPCCVVAFETEFRACGSTNAEGRVQIAGDEIKLSGVFVDTIKERSTVLWDPDWLKGLDVDAAREYVNEIGRYCSKSPRIRVEDERDDVGRIAIAEYGGQHSDITWDDYFALIRYGLRTLQDDSSENGEAAEQPQSPLQEVEQGSHPVDHVAEGVAQISIQGGNGDDGADETLETEQTMLATDPIWFRESLRRLHSRRPFITTTGFVGLCPEHTEPGDQVFVLLGARTPYVLRPADDGVRYKVVGDAYVHGIIVAISILTHRHTTSTTTLLSPIFSSPPVLIVPPQGLPACPASPTPPTPSRVPAHPRPLPLDPRTTATISLSNLPPQTPHHPAVAGVPNGTHPNGSALNTPRVVSAQATPSSMAPGEAPGALAPPPEGIYRTFEDLLTAVQRVAKDQGYGVVKLRASNYRDGKPTRYDLVCDRGGVKYNSTAKKRNPSTRKVDCPWRAKAVCEVQLGNQWRFAVQDSRHNHEARVPAAPPGQENTPMAQSLRSLTNKLDRISHDLNQGFGRIEARMESIEKRLEAMESRMGTIEARMSGVEASGRMEVGPMDNMDMGEPGSMLGPAVM</sequence>
<evidence type="ECO:0000256" key="2">
    <source>
        <dbReference type="SAM" id="MobiDB-lite"/>
    </source>
</evidence>
<feature type="compositionally biased region" description="Polar residues" evidence="2">
    <location>
        <begin position="724"/>
        <end position="734"/>
    </location>
</feature>
<feature type="domain" description="Heterokaryon incompatibility" evidence="3">
    <location>
        <begin position="56"/>
        <end position="220"/>
    </location>
</feature>
<dbReference type="AlphaFoldDB" id="A0A9P8YKH9"/>
<dbReference type="PANTHER" id="PTHR24148">
    <property type="entry name" value="ANKYRIN REPEAT DOMAIN-CONTAINING PROTEIN 39 HOMOLOG-RELATED"/>
    <property type="match status" value="1"/>
</dbReference>
<dbReference type="PANTHER" id="PTHR24148:SF73">
    <property type="entry name" value="HET DOMAIN PROTEIN (AFU_ORTHOLOGUE AFUA_8G01020)"/>
    <property type="match status" value="1"/>
</dbReference>
<feature type="region of interest" description="Disordered" evidence="2">
    <location>
        <begin position="698"/>
        <end position="756"/>
    </location>
</feature>
<keyword evidence="1" id="KW-0175">Coiled coil</keyword>
<reference evidence="4" key="1">
    <citation type="journal article" date="2021" name="Nat. Commun.">
        <title>Genetic determinants of endophytism in the Arabidopsis root mycobiome.</title>
        <authorList>
            <person name="Mesny F."/>
            <person name="Miyauchi S."/>
            <person name="Thiergart T."/>
            <person name="Pickel B."/>
            <person name="Atanasova L."/>
            <person name="Karlsson M."/>
            <person name="Huettel B."/>
            <person name="Barry K.W."/>
            <person name="Haridas S."/>
            <person name="Chen C."/>
            <person name="Bauer D."/>
            <person name="Andreopoulos W."/>
            <person name="Pangilinan J."/>
            <person name="LaButti K."/>
            <person name="Riley R."/>
            <person name="Lipzen A."/>
            <person name="Clum A."/>
            <person name="Drula E."/>
            <person name="Henrissat B."/>
            <person name="Kohler A."/>
            <person name="Grigoriev I.V."/>
            <person name="Martin F.M."/>
            <person name="Hacquard S."/>
        </authorList>
    </citation>
    <scope>NUCLEOTIDE SEQUENCE</scope>
    <source>
        <strain evidence="4">MPI-CAGE-CH-0230</strain>
    </source>
</reference>
<dbReference type="OrthoDB" id="4579506at2759"/>
<dbReference type="Gene3D" id="3.90.20.10">
    <property type="match status" value="1"/>
</dbReference>